<dbReference type="AlphaFoldDB" id="A0A2J0JI35"/>
<feature type="domain" description="Aminoacyl-tRNA synthetase class Ia" evidence="7">
    <location>
        <begin position="135"/>
        <end position="275"/>
    </location>
</feature>
<organism evidence="9 10">
    <name type="scientific">Candidatus Nomurabacteria bacterium CG10_big_fil_rev_8_21_14_0_10_03_31_7</name>
    <dbReference type="NCBI Taxonomy" id="1974730"/>
    <lineage>
        <taxon>Bacteria</taxon>
        <taxon>Candidatus Nomuraibacteriota</taxon>
    </lineage>
</organism>
<feature type="non-terminal residue" evidence="9">
    <location>
        <position position="1"/>
    </location>
</feature>
<dbReference type="Pfam" id="PF08264">
    <property type="entry name" value="Anticodon_1"/>
    <property type="match status" value="1"/>
</dbReference>
<dbReference type="InterPro" id="IPR013078">
    <property type="entry name" value="His_Pase_superF_clade-1"/>
</dbReference>
<evidence type="ECO:0008006" key="11">
    <source>
        <dbReference type="Google" id="ProtNLM"/>
    </source>
</evidence>
<dbReference type="InterPro" id="IPR009080">
    <property type="entry name" value="tRNAsynth_Ia_anticodon-bd"/>
</dbReference>
<dbReference type="CDD" id="cd07961">
    <property type="entry name" value="Anticodon_Ia_Ile_ABEc"/>
    <property type="match status" value="1"/>
</dbReference>
<keyword evidence="2" id="KW-0547">Nucleotide-binding</keyword>
<dbReference type="GO" id="GO:0004822">
    <property type="term" value="F:isoleucine-tRNA ligase activity"/>
    <property type="evidence" value="ECO:0007669"/>
    <property type="project" value="UniProtKB-EC"/>
</dbReference>
<evidence type="ECO:0000256" key="3">
    <source>
        <dbReference type="ARBA" id="ARBA00022840"/>
    </source>
</evidence>
<dbReference type="Pfam" id="PF00133">
    <property type="entry name" value="tRNA-synt_1"/>
    <property type="match status" value="1"/>
</dbReference>
<comment type="catalytic activity">
    <reaction evidence="6">
        <text>tRNA(Ile) + L-isoleucine + ATP = L-isoleucyl-tRNA(Ile) + AMP + diphosphate</text>
        <dbReference type="Rhea" id="RHEA:11060"/>
        <dbReference type="Rhea" id="RHEA-COMP:9666"/>
        <dbReference type="Rhea" id="RHEA-COMP:9695"/>
        <dbReference type="ChEBI" id="CHEBI:30616"/>
        <dbReference type="ChEBI" id="CHEBI:33019"/>
        <dbReference type="ChEBI" id="CHEBI:58045"/>
        <dbReference type="ChEBI" id="CHEBI:78442"/>
        <dbReference type="ChEBI" id="CHEBI:78528"/>
        <dbReference type="ChEBI" id="CHEBI:456215"/>
        <dbReference type="EC" id="6.1.1.5"/>
    </reaction>
</comment>
<evidence type="ECO:0000259" key="8">
    <source>
        <dbReference type="Pfam" id="PF08264"/>
    </source>
</evidence>
<keyword evidence="4" id="KW-0648">Protein biosynthesis</keyword>
<dbReference type="InterPro" id="IPR002300">
    <property type="entry name" value="aa-tRNA-synth_Ia"/>
</dbReference>
<feature type="domain" description="Methionyl/Valyl/Leucyl/Isoleucyl-tRNA synthetase anticodon-binding" evidence="8">
    <location>
        <begin position="327"/>
        <end position="472"/>
    </location>
</feature>
<dbReference type="Pfam" id="PF00300">
    <property type="entry name" value="His_Phos_1"/>
    <property type="match status" value="1"/>
</dbReference>
<dbReference type="Gene3D" id="1.10.730.10">
    <property type="entry name" value="Isoleucyl-tRNA Synthetase, Domain 1"/>
    <property type="match status" value="1"/>
</dbReference>
<comment type="caution">
    <text evidence="9">The sequence shown here is derived from an EMBL/GenBank/DDBJ whole genome shotgun (WGS) entry which is preliminary data.</text>
</comment>
<keyword evidence="1" id="KW-0436">Ligase</keyword>
<dbReference type="InterPro" id="IPR013155">
    <property type="entry name" value="M/V/L/I-tRNA-synth_anticd-bd"/>
</dbReference>
<dbReference type="SUPFAM" id="SSF47323">
    <property type="entry name" value="Anticodon-binding domain of a subclass of class I aminoacyl-tRNA synthetases"/>
    <property type="match status" value="1"/>
</dbReference>
<dbReference type="Pfam" id="PF19302">
    <property type="entry name" value="DUF5915"/>
    <property type="match status" value="1"/>
</dbReference>
<dbReference type="EMBL" id="PFCP01000058">
    <property type="protein sequence ID" value="PIR68771.1"/>
    <property type="molecule type" value="Genomic_DNA"/>
</dbReference>
<dbReference type="GO" id="GO:0005524">
    <property type="term" value="F:ATP binding"/>
    <property type="evidence" value="ECO:0007669"/>
    <property type="project" value="UniProtKB-KW"/>
</dbReference>
<dbReference type="Gene3D" id="3.40.50.620">
    <property type="entry name" value="HUPs"/>
    <property type="match status" value="1"/>
</dbReference>
<evidence type="ECO:0000313" key="9">
    <source>
        <dbReference type="EMBL" id="PIR68771.1"/>
    </source>
</evidence>
<accession>A0A2J0JI35</accession>
<dbReference type="InterPro" id="IPR029033">
    <property type="entry name" value="His_PPase_superfam"/>
</dbReference>
<dbReference type="GO" id="GO:0000049">
    <property type="term" value="F:tRNA binding"/>
    <property type="evidence" value="ECO:0007669"/>
    <property type="project" value="InterPro"/>
</dbReference>
<reference evidence="10" key="1">
    <citation type="submission" date="2017-09" db="EMBL/GenBank/DDBJ databases">
        <title>Depth-based differentiation of microbial function through sediment-hosted aquifers and enrichment of novel symbionts in the deep terrestrial subsurface.</title>
        <authorList>
            <person name="Probst A.J."/>
            <person name="Ladd B."/>
            <person name="Jarett J.K."/>
            <person name="Geller-Mcgrath D.E."/>
            <person name="Sieber C.M.K."/>
            <person name="Emerson J.B."/>
            <person name="Anantharaman K."/>
            <person name="Thomas B.C."/>
            <person name="Malmstrom R."/>
            <person name="Stieglmeier M."/>
            <person name="Klingl A."/>
            <person name="Woyke T."/>
            <person name="Ryan C.M."/>
            <person name="Banfield J.F."/>
        </authorList>
    </citation>
    <scope>NUCLEOTIDE SEQUENCE [LARGE SCALE GENOMIC DNA]</scope>
</reference>
<dbReference type="InterPro" id="IPR033709">
    <property type="entry name" value="Anticodon_Ile_ABEc"/>
</dbReference>
<evidence type="ECO:0000256" key="5">
    <source>
        <dbReference type="ARBA" id="ARBA00023146"/>
    </source>
</evidence>
<evidence type="ECO:0000259" key="7">
    <source>
        <dbReference type="Pfam" id="PF00133"/>
    </source>
</evidence>
<dbReference type="Proteomes" id="UP000228613">
    <property type="component" value="Unassembled WGS sequence"/>
</dbReference>
<evidence type="ECO:0000256" key="2">
    <source>
        <dbReference type="ARBA" id="ARBA00022741"/>
    </source>
</evidence>
<dbReference type="SUPFAM" id="SSF53254">
    <property type="entry name" value="Phosphoglycerate mutase-like"/>
    <property type="match status" value="1"/>
</dbReference>
<dbReference type="SUPFAM" id="SSF52374">
    <property type="entry name" value="Nucleotidylyl transferase"/>
    <property type="match status" value="1"/>
</dbReference>
<dbReference type="InterPro" id="IPR014729">
    <property type="entry name" value="Rossmann-like_a/b/a_fold"/>
</dbReference>
<proteinExistence type="predicted"/>
<dbReference type="InterPro" id="IPR023586">
    <property type="entry name" value="Ile-tRNA-ligase_type2"/>
</dbReference>
<evidence type="ECO:0000256" key="6">
    <source>
        <dbReference type="ARBA" id="ARBA00048359"/>
    </source>
</evidence>
<evidence type="ECO:0000256" key="4">
    <source>
        <dbReference type="ARBA" id="ARBA00022917"/>
    </source>
</evidence>
<name>A0A2J0JI35_9BACT</name>
<dbReference type="PANTHER" id="PTHR42780:SF1">
    <property type="entry name" value="ISOLEUCINE--TRNA LIGASE, CYTOPLASMIC"/>
    <property type="match status" value="1"/>
</dbReference>
<gene>
    <name evidence="9" type="ORF">COU48_02325</name>
</gene>
<evidence type="ECO:0000256" key="1">
    <source>
        <dbReference type="ARBA" id="ARBA00022598"/>
    </source>
</evidence>
<dbReference type="GO" id="GO:0006428">
    <property type="term" value="P:isoleucyl-tRNA aminoacylation"/>
    <property type="evidence" value="ECO:0007669"/>
    <property type="project" value="TreeGrafter"/>
</dbReference>
<dbReference type="PANTHER" id="PTHR42780">
    <property type="entry name" value="SOLEUCYL-TRNA SYNTHETASE"/>
    <property type="match status" value="1"/>
</dbReference>
<keyword evidence="3" id="KW-0067">ATP-binding</keyword>
<keyword evidence="5" id="KW-0030">Aminoacyl-tRNA synthetase</keyword>
<protein>
    <recommendedName>
        <fullName evidence="11">Isoleucine--tRNA ligase</fullName>
    </recommendedName>
</protein>
<evidence type="ECO:0000313" key="10">
    <source>
        <dbReference type="Proteomes" id="UP000228613"/>
    </source>
</evidence>
<sequence>AEIIKKELGISDSNLIFDKRLWELSAGIFDGKVWNDYLEVREKGDGYFYKPKGGESHKELKQRVTDFLYDIEEKYKDRNILVVTHEGSARVLFAGAKGFNDTETIQYLENDIKTFKNAEIKELDFIPLPHNENFELDLHRPYIDKIVLIDSKEEKYSRIPEVIDCWFESGSMPFAQDHYPFENLDWKNKNFPAGFVAEYIAQTRTWFYYTHVISSILFNEAPFKNIVTTGTILAEDGQKMSKSKNNFPDPWILFNKYGVDALRFYLMSCPVMKGEDINFLEKAVQDISNKIIGRLNNVLVFYELYPIPEQARYRAGRDIPKSKNILDKWILSRLDEFIYDVTDRMEKYDIALATRPLELFIEDLSTWYLRRSRDRIKDGDEEARQTLYFVLKTLAKIIAPFTPFTSENIWLKLRTEKDEESVHLTSWPKKKFKIFSFSKPKVLKNMETVRSLVTLGLEARQRAGIKVRQPLNKLEIIAEKLSDEYLEIIKDELNIKNIEYILKIKIGIQKVNLDTKMTPDLKEEGDYRELVRAVQDIRKKMGLTPSDIISLIVETNDEGRKLIHKFETGLLKIILASKIEFKANEGDSLKIDELVFKIKIEK</sequence>